<dbReference type="InterPro" id="IPR016833">
    <property type="entry name" value="Put_Na-Bile_cotransptr"/>
</dbReference>
<reference evidence="2 3" key="1">
    <citation type="submission" date="2024-10" db="EMBL/GenBank/DDBJ databases">
        <title>Updated reference genomes for cyclostephanoid diatoms.</title>
        <authorList>
            <person name="Roberts W.R."/>
            <person name="Alverson A.J."/>
        </authorList>
    </citation>
    <scope>NUCLEOTIDE SEQUENCE [LARGE SCALE GENOMIC DNA]</scope>
    <source>
        <strain evidence="2 3">AJA010-31</strain>
    </source>
</reference>
<proteinExistence type="predicted"/>
<keyword evidence="1" id="KW-0472">Membrane</keyword>
<accession>A0ABD3QBA8</accession>
<gene>
    <name evidence="2" type="ORF">ACHAWO_005488</name>
</gene>
<feature type="transmembrane region" description="Helical" evidence="1">
    <location>
        <begin position="117"/>
        <end position="135"/>
    </location>
</feature>
<protein>
    <submittedName>
        <fullName evidence="2">Uncharacterized protein</fullName>
    </submittedName>
</protein>
<feature type="transmembrane region" description="Helical" evidence="1">
    <location>
        <begin position="400"/>
        <end position="423"/>
    </location>
</feature>
<comment type="caution">
    <text evidence="2">The sequence shown here is derived from an EMBL/GenBank/DDBJ whole genome shotgun (WGS) entry which is preliminary data.</text>
</comment>
<feature type="transmembrane region" description="Helical" evidence="1">
    <location>
        <begin position="178"/>
        <end position="196"/>
    </location>
</feature>
<organism evidence="2 3">
    <name type="scientific">Cyclotella atomus</name>
    <dbReference type="NCBI Taxonomy" id="382360"/>
    <lineage>
        <taxon>Eukaryota</taxon>
        <taxon>Sar</taxon>
        <taxon>Stramenopiles</taxon>
        <taxon>Ochrophyta</taxon>
        <taxon>Bacillariophyta</taxon>
        <taxon>Coscinodiscophyceae</taxon>
        <taxon>Thalassiosirophycidae</taxon>
        <taxon>Stephanodiscales</taxon>
        <taxon>Stephanodiscaceae</taxon>
        <taxon>Cyclotella</taxon>
    </lineage>
</organism>
<dbReference type="AlphaFoldDB" id="A0ABD3QBA8"/>
<feature type="transmembrane region" description="Helical" evidence="1">
    <location>
        <begin position="250"/>
        <end position="268"/>
    </location>
</feature>
<dbReference type="Proteomes" id="UP001530400">
    <property type="component" value="Unassembled WGS sequence"/>
</dbReference>
<dbReference type="Pfam" id="PF13593">
    <property type="entry name" value="SBF_like"/>
    <property type="match status" value="2"/>
</dbReference>
<feature type="transmembrane region" description="Helical" evidence="1">
    <location>
        <begin position="217"/>
        <end position="238"/>
    </location>
</feature>
<dbReference type="InterPro" id="IPR038770">
    <property type="entry name" value="Na+/solute_symporter_sf"/>
</dbReference>
<evidence type="ECO:0000313" key="3">
    <source>
        <dbReference type="Proteomes" id="UP001530400"/>
    </source>
</evidence>
<dbReference type="Gene3D" id="1.20.1530.20">
    <property type="match status" value="1"/>
</dbReference>
<dbReference type="PANTHER" id="PTHR18640:SF5">
    <property type="entry name" value="SODIUM_BILE ACID COTRANSPORTER 7"/>
    <property type="match status" value="1"/>
</dbReference>
<name>A0ABD3QBA8_9STRA</name>
<feature type="transmembrane region" description="Helical" evidence="1">
    <location>
        <begin position="368"/>
        <end position="388"/>
    </location>
</feature>
<dbReference type="EMBL" id="JALLPJ020000257">
    <property type="protein sequence ID" value="KAL3797329.1"/>
    <property type="molecule type" value="Genomic_DNA"/>
</dbReference>
<feature type="transmembrane region" description="Helical" evidence="1">
    <location>
        <begin position="147"/>
        <end position="166"/>
    </location>
</feature>
<evidence type="ECO:0000313" key="2">
    <source>
        <dbReference type="EMBL" id="KAL3797329.1"/>
    </source>
</evidence>
<sequence length="464" mass="50206">MKGNSRHLTRYAFRAANFVAAITLLITSSALPVKSDAFAIINDIAYHDTRAVMKPNVAIGRPRPSIIHLRENKHYSPLNLEVARDSECDVVKFRGGGDGLASSSLINKVGAYVSKNFFLLGMIVAVSFAKAFPNLGKNGSIVRPELFIGKYGVTTIFLISGISLKLQELTNAVSNVKLNGLIQLITFGAWPYLVGLPMTKGIELAFPGLLPAPLIEGLLILCCLPTTINMCIILTSAAGGSVATALCNTVISNLAGIFITPALLLRFFGKSIELPFVDLVRKLCSKVLFPVAVGQALRATPVKEFYSKHTGFFKRFQEVSLAVNFIWQVFCITHGFNAPQVVLLGIVWNAFSNAFSSGLGLEGKHAVALLTLLPTLHVASLASLFSFFRWKTFGFSMEEAIAATFCAAHKTLAFGLPLINTIFDGNPNLASYCAPLMIMHPLQLVIGSLVAPYFMRFNAASKKV</sequence>
<keyword evidence="1" id="KW-1133">Transmembrane helix</keyword>
<keyword evidence="1" id="KW-0812">Transmembrane</keyword>
<evidence type="ECO:0000256" key="1">
    <source>
        <dbReference type="SAM" id="Phobius"/>
    </source>
</evidence>
<feature type="transmembrane region" description="Helical" evidence="1">
    <location>
        <begin position="429"/>
        <end position="454"/>
    </location>
</feature>
<keyword evidence="3" id="KW-1185">Reference proteome</keyword>
<dbReference type="PANTHER" id="PTHR18640">
    <property type="entry name" value="SOLUTE CARRIER FAMILY 10 MEMBER 7"/>
    <property type="match status" value="1"/>
</dbReference>